<evidence type="ECO:0000313" key="1">
    <source>
        <dbReference type="EMBL" id="PIT97543.1"/>
    </source>
</evidence>
<dbReference type="Pfam" id="PF00491">
    <property type="entry name" value="Arginase"/>
    <property type="match status" value="1"/>
</dbReference>
<accession>A0A2M6WXN9</accession>
<gene>
    <name evidence="1" type="ORF">COT77_00720</name>
</gene>
<dbReference type="EMBL" id="PEZV01000005">
    <property type="protein sequence ID" value="PIT97543.1"/>
    <property type="molecule type" value="Genomic_DNA"/>
</dbReference>
<dbReference type="InterPro" id="IPR023696">
    <property type="entry name" value="Ureohydrolase_dom_sf"/>
</dbReference>
<dbReference type="Gene3D" id="3.40.800.10">
    <property type="entry name" value="Ureohydrolase domain"/>
    <property type="match status" value="1"/>
</dbReference>
<dbReference type="Proteomes" id="UP000228596">
    <property type="component" value="Unassembled WGS sequence"/>
</dbReference>
<protein>
    <recommendedName>
        <fullName evidence="3">Arginase</fullName>
    </recommendedName>
</protein>
<dbReference type="GO" id="GO:0016813">
    <property type="term" value="F:hydrolase activity, acting on carbon-nitrogen (but not peptide) bonds, in linear amidines"/>
    <property type="evidence" value="ECO:0007669"/>
    <property type="project" value="UniProtKB-ARBA"/>
</dbReference>
<reference evidence="2" key="1">
    <citation type="submission" date="2017-09" db="EMBL/GenBank/DDBJ databases">
        <title>Depth-based differentiation of microbial function through sediment-hosted aquifers and enrichment of novel symbionts in the deep terrestrial subsurface.</title>
        <authorList>
            <person name="Probst A.J."/>
            <person name="Ladd B."/>
            <person name="Jarett J.K."/>
            <person name="Geller-Mcgrath D.E."/>
            <person name="Sieber C.M.K."/>
            <person name="Emerson J.B."/>
            <person name="Anantharaman K."/>
            <person name="Thomas B.C."/>
            <person name="Malmstrom R."/>
            <person name="Stieglmeier M."/>
            <person name="Klingl A."/>
            <person name="Woyke T."/>
            <person name="Ryan C.M."/>
            <person name="Banfield J.F."/>
        </authorList>
    </citation>
    <scope>NUCLEOTIDE SEQUENCE [LARGE SCALE GENOMIC DNA]</scope>
</reference>
<dbReference type="GO" id="GO:0046872">
    <property type="term" value="F:metal ion binding"/>
    <property type="evidence" value="ECO:0007669"/>
    <property type="project" value="InterPro"/>
</dbReference>
<proteinExistence type="predicted"/>
<dbReference type="AlphaFoldDB" id="A0A2M6WXN9"/>
<organism evidence="1 2">
    <name type="scientific">Candidatus Berkelbacteria bacterium CG10_big_fil_rev_8_21_14_0_10_41_12</name>
    <dbReference type="NCBI Taxonomy" id="1974513"/>
    <lineage>
        <taxon>Bacteria</taxon>
        <taxon>Candidatus Berkelbacteria</taxon>
    </lineage>
</organism>
<comment type="caution">
    <text evidence="1">The sequence shown here is derived from an EMBL/GenBank/DDBJ whole genome shotgun (WGS) entry which is preliminary data.</text>
</comment>
<dbReference type="SUPFAM" id="SSF52768">
    <property type="entry name" value="Arginase/deacetylase"/>
    <property type="match status" value="1"/>
</dbReference>
<dbReference type="InterPro" id="IPR006035">
    <property type="entry name" value="Ureohydrolase"/>
</dbReference>
<name>A0A2M6WXN9_9BACT</name>
<evidence type="ECO:0008006" key="3">
    <source>
        <dbReference type="Google" id="ProtNLM"/>
    </source>
</evidence>
<sequence length="357" mass="39849">MLIYLPHILEEQYPYVRQKQKLFSPENVSTNLELFRGCLGVSDPEPLYVLALAEEYDIYLDEVAQSFWINDDPWWLGAGSTDLSRESVPIGDYESLIGELVSSDHQNTLLLSDTHTSTGPTLRRCKKMNPKRSYSVLCIDAHADIYSTAEPLWRGNVFSRLIEEEVISRLFVFGVPQYRIDNVLSSTPEHIRDRVAFADHRVNGETRQKLEWLCGEEDEIFVSIDPDGLNTRQDVYTAMEYCPFQILLDIGSVSLANNHSVVADAFEHAIRPPGQPMSTGEQTHKNLYLVGEEGLSISDVQSVLDETTSILSSSGRTLGVSVGDKRLVGDIVELFGIDLCGRTTAAVRAISGALLHP</sequence>
<evidence type="ECO:0000313" key="2">
    <source>
        <dbReference type="Proteomes" id="UP000228596"/>
    </source>
</evidence>